<dbReference type="AlphaFoldDB" id="F3PX70"/>
<proteinExistence type="predicted"/>
<evidence type="ECO:0000256" key="1">
    <source>
        <dbReference type="SAM" id="Phobius"/>
    </source>
</evidence>
<protein>
    <submittedName>
        <fullName evidence="2">Uncharacterized protein</fullName>
    </submittedName>
</protein>
<keyword evidence="1" id="KW-0472">Membrane</keyword>
<organism evidence="2 3">
    <name type="scientific">Bacteroides fluxus YIT 12057</name>
    <dbReference type="NCBI Taxonomy" id="763034"/>
    <lineage>
        <taxon>Bacteria</taxon>
        <taxon>Pseudomonadati</taxon>
        <taxon>Bacteroidota</taxon>
        <taxon>Bacteroidia</taxon>
        <taxon>Bacteroidales</taxon>
        <taxon>Bacteroidaceae</taxon>
        <taxon>Bacteroides</taxon>
    </lineage>
</organism>
<feature type="transmembrane region" description="Helical" evidence="1">
    <location>
        <begin position="15"/>
        <end position="34"/>
    </location>
</feature>
<sequence>MQKSWNFYSFYTMDYLSAPGDLFPLLSGLMFSLLKTNRPTIVASSSDGC</sequence>
<reference evidence="2 3" key="1">
    <citation type="submission" date="2011-02" db="EMBL/GenBank/DDBJ databases">
        <authorList>
            <person name="Weinstock G."/>
            <person name="Sodergren E."/>
            <person name="Clifton S."/>
            <person name="Fulton L."/>
            <person name="Fulton B."/>
            <person name="Courtney L."/>
            <person name="Fronick C."/>
            <person name="Harrison M."/>
            <person name="Strong C."/>
            <person name="Farmer C."/>
            <person name="Delahaunty K."/>
            <person name="Markovic C."/>
            <person name="Hall O."/>
            <person name="Minx P."/>
            <person name="Tomlinson C."/>
            <person name="Mitreva M."/>
            <person name="Hou S."/>
            <person name="Chen J."/>
            <person name="Wollam A."/>
            <person name="Pepin K.H."/>
            <person name="Johnson M."/>
            <person name="Bhonagiri V."/>
            <person name="Zhang X."/>
            <person name="Suruliraj S."/>
            <person name="Warren W."/>
            <person name="Chinwalla A."/>
            <person name="Mardis E.R."/>
            <person name="Wilson R.K."/>
        </authorList>
    </citation>
    <scope>NUCLEOTIDE SEQUENCE [LARGE SCALE GENOMIC DNA]</scope>
    <source>
        <strain evidence="2 3">YIT 12057</strain>
    </source>
</reference>
<dbReference type="Proteomes" id="UP000003416">
    <property type="component" value="Unassembled WGS sequence"/>
</dbReference>
<comment type="caution">
    <text evidence="2">The sequence shown here is derived from an EMBL/GenBank/DDBJ whole genome shotgun (WGS) entry which is preliminary data.</text>
</comment>
<keyword evidence="3" id="KW-1185">Reference proteome</keyword>
<evidence type="ECO:0000313" key="3">
    <source>
        <dbReference type="Proteomes" id="UP000003416"/>
    </source>
</evidence>
<keyword evidence="1" id="KW-0812">Transmembrane</keyword>
<keyword evidence="1" id="KW-1133">Transmembrane helix</keyword>
<evidence type="ECO:0000313" key="2">
    <source>
        <dbReference type="EMBL" id="EGF52149.1"/>
    </source>
</evidence>
<dbReference type="EMBL" id="AFBN01000096">
    <property type="protein sequence ID" value="EGF52149.1"/>
    <property type="molecule type" value="Genomic_DNA"/>
</dbReference>
<dbReference type="STRING" id="763034.HMPREF9446_03360"/>
<dbReference type="HOGENOM" id="CLU_3132268_0_0_10"/>
<name>F3PX70_9BACE</name>
<accession>F3PX70</accession>
<gene>
    <name evidence="2" type="ORF">HMPREF9446_03360</name>
</gene>